<keyword evidence="8" id="KW-1185">Reference proteome</keyword>
<evidence type="ECO:0000313" key="8">
    <source>
        <dbReference type="Proteomes" id="UP000431901"/>
    </source>
</evidence>
<evidence type="ECO:0000256" key="1">
    <source>
        <dbReference type="ARBA" id="ARBA00006962"/>
    </source>
</evidence>
<dbReference type="RefSeq" id="WP_161101242.1">
    <property type="nucleotide sequence ID" value="NZ_JBHLYI010000002.1"/>
</dbReference>
<dbReference type="CDD" id="cd03784">
    <property type="entry name" value="GT1_Gtf-like"/>
    <property type="match status" value="1"/>
</dbReference>
<evidence type="ECO:0000256" key="4">
    <source>
        <dbReference type="SAM" id="SignalP"/>
    </source>
</evidence>
<dbReference type="Gene3D" id="3.40.50.2000">
    <property type="entry name" value="Glycogen Phosphorylase B"/>
    <property type="match status" value="2"/>
</dbReference>
<comment type="similarity">
    <text evidence="1">Belongs to the glycosyltransferase 28 family.</text>
</comment>
<dbReference type="InterPro" id="IPR050426">
    <property type="entry name" value="Glycosyltransferase_28"/>
</dbReference>
<dbReference type="GO" id="GO:0008194">
    <property type="term" value="F:UDP-glycosyltransferase activity"/>
    <property type="evidence" value="ECO:0007669"/>
    <property type="project" value="InterPro"/>
</dbReference>
<dbReference type="Proteomes" id="UP000431901">
    <property type="component" value="Unassembled WGS sequence"/>
</dbReference>
<dbReference type="InterPro" id="IPR010610">
    <property type="entry name" value="EryCIII-like_C"/>
</dbReference>
<dbReference type="AlphaFoldDB" id="A0A6I4W2T8"/>
<keyword evidence="2" id="KW-0328">Glycosyltransferase</keyword>
<feature type="domain" description="Erythromycin biosynthesis protein CIII-like C-terminal" evidence="5">
    <location>
        <begin position="241"/>
        <end position="380"/>
    </location>
</feature>
<feature type="domain" description="Erythromycin biosynthesis protein CIII-like N-terminal" evidence="6">
    <location>
        <begin position="92"/>
        <end position="219"/>
    </location>
</feature>
<protein>
    <submittedName>
        <fullName evidence="7">DUF1205 domain-containing protein</fullName>
    </submittedName>
</protein>
<dbReference type="OrthoDB" id="5488434at2"/>
<feature type="signal peptide" evidence="4">
    <location>
        <begin position="1"/>
        <end position="23"/>
    </location>
</feature>
<keyword evidence="4" id="KW-0732">Signal</keyword>
<comment type="caution">
    <text evidence="7">The sequence shown here is derived from an EMBL/GenBank/DDBJ whole genome shotgun (WGS) entry which is preliminary data.</text>
</comment>
<evidence type="ECO:0000259" key="5">
    <source>
        <dbReference type="Pfam" id="PF06722"/>
    </source>
</evidence>
<dbReference type="Pfam" id="PF21036">
    <property type="entry name" value="EryCIII-like_N"/>
    <property type="match status" value="1"/>
</dbReference>
<evidence type="ECO:0000256" key="2">
    <source>
        <dbReference type="ARBA" id="ARBA00022676"/>
    </source>
</evidence>
<dbReference type="PANTHER" id="PTHR48050">
    <property type="entry name" value="STEROL 3-BETA-GLUCOSYLTRANSFERASE"/>
    <property type="match status" value="1"/>
</dbReference>
<feature type="chain" id="PRO_5026226034" evidence="4">
    <location>
        <begin position="24"/>
        <end position="382"/>
    </location>
</feature>
<dbReference type="EMBL" id="WUTW01000001">
    <property type="protein sequence ID" value="MXQ63030.1"/>
    <property type="molecule type" value="Genomic_DNA"/>
</dbReference>
<keyword evidence="3" id="KW-0808">Transferase</keyword>
<evidence type="ECO:0000259" key="6">
    <source>
        <dbReference type="Pfam" id="PF21036"/>
    </source>
</evidence>
<dbReference type="GO" id="GO:0017000">
    <property type="term" value="P:antibiotic biosynthetic process"/>
    <property type="evidence" value="ECO:0007669"/>
    <property type="project" value="UniProtKB-ARBA"/>
</dbReference>
<proteinExistence type="inferred from homology"/>
<name>A0A6I4W2T8_9ACTN</name>
<evidence type="ECO:0000313" key="7">
    <source>
        <dbReference type="EMBL" id="MXQ63030.1"/>
    </source>
</evidence>
<dbReference type="InterPro" id="IPR002213">
    <property type="entry name" value="UDP_glucos_trans"/>
</dbReference>
<accession>A0A6I4W2T8</accession>
<reference evidence="7 8" key="1">
    <citation type="submission" date="2019-12" db="EMBL/GenBank/DDBJ databases">
        <title>Nocardia macrotermitis sp. nov. and Nocardia aurantia sp. nov., isolated from the gut of the fungus growing-termite Macrotermes natalensis.</title>
        <authorList>
            <person name="Christine B."/>
            <person name="Rene B."/>
        </authorList>
    </citation>
    <scope>NUCLEOTIDE SEQUENCE [LARGE SCALE GENOMIC DNA]</scope>
    <source>
        <strain evidence="7 8">DSM 102126</strain>
    </source>
</reference>
<dbReference type="InterPro" id="IPR048284">
    <property type="entry name" value="EryCIII-like_N"/>
</dbReference>
<dbReference type="GO" id="GO:0016758">
    <property type="term" value="F:hexosyltransferase activity"/>
    <property type="evidence" value="ECO:0007669"/>
    <property type="project" value="UniProtKB-ARBA"/>
</dbReference>
<dbReference type="PANTHER" id="PTHR48050:SF13">
    <property type="entry name" value="STEROL 3-BETA-GLUCOSYLTRANSFERASE UGT80A2"/>
    <property type="match status" value="1"/>
</dbReference>
<sequence length="382" mass="39493">MRFLFVTGGSAATVFALAPLAHALRLEGHEVFMAANEPMVPVIAAAGLPAVSLTPLPISHFISTDRSGAPVEIPTDPAGQALFTGRWFGRMAAASLPALRALAADWRPDVLVGGTMCYAVPLLGAELGIPHVRHAWDAIEATAIDPGADEELKPELAALGLTAVPAPDLFVDLCPPSLLPPGAAPGGQRMRLVPGGGQRLLEPWMYARGERRRVLVTAGSRVAPDPDHSYLSGAYAFLRDLVATVDALDAEMLVAAPEPVAAEVRAELDGVRAGWIPLDVVAPTCDLIVHHGGGVTSLTAMNAGVPQVVMPQGTVLVPAAERLAAYGAAVTLGDTGPEAVADACDRVLSTPSFRDRAGALAEELHALPLPAEVAGRIEALAA</sequence>
<dbReference type="Pfam" id="PF06722">
    <property type="entry name" value="EryCIII-like_C"/>
    <property type="match status" value="1"/>
</dbReference>
<dbReference type="SUPFAM" id="SSF53756">
    <property type="entry name" value="UDP-Glycosyltransferase/glycogen phosphorylase"/>
    <property type="match status" value="1"/>
</dbReference>
<gene>
    <name evidence="7" type="ORF">GQ466_03170</name>
</gene>
<organism evidence="7 8">
    <name type="scientific">Actinomadura rayongensis</name>
    <dbReference type="NCBI Taxonomy" id="1429076"/>
    <lineage>
        <taxon>Bacteria</taxon>
        <taxon>Bacillati</taxon>
        <taxon>Actinomycetota</taxon>
        <taxon>Actinomycetes</taxon>
        <taxon>Streptosporangiales</taxon>
        <taxon>Thermomonosporaceae</taxon>
        <taxon>Actinomadura</taxon>
    </lineage>
</organism>
<evidence type="ECO:0000256" key="3">
    <source>
        <dbReference type="ARBA" id="ARBA00022679"/>
    </source>
</evidence>